<keyword evidence="1" id="KW-1133">Transmembrane helix</keyword>
<name>A0A9P6H9D2_9AGAM</name>
<dbReference type="Proteomes" id="UP000736335">
    <property type="component" value="Unassembled WGS sequence"/>
</dbReference>
<organism evidence="2 3">
    <name type="scientific">Thelephora terrestris</name>
    <dbReference type="NCBI Taxonomy" id="56493"/>
    <lineage>
        <taxon>Eukaryota</taxon>
        <taxon>Fungi</taxon>
        <taxon>Dikarya</taxon>
        <taxon>Basidiomycota</taxon>
        <taxon>Agaricomycotina</taxon>
        <taxon>Agaricomycetes</taxon>
        <taxon>Thelephorales</taxon>
        <taxon>Thelephoraceae</taxon>
        <taxon>Thelephora</taxon>
    </lineage>
</organism>
<dbReference type="AlphaFoldDB" id="A0A9P6H9D2"/>
<accession>A0A9P6H9D2</accession>
<evidence type="ECO:0000256" key="1">
    <source>
        <dbReference type="SAM" id="Phobius"/>
    </source>
</evidence>
<feature type="transmembrane region" description="Helical" evidence="1">
    <location>
        <begin position="127"/>
        <end position="148"/>
    </location>
</feature>
<feature type="transmembrane region" description="Helical" evidence="1">
    <location>
        <begin position="101"/>
        <end position="120"/>
    </location>
</feature>
<comment type="caution">
    <text evidence="2">The sequence shown here is derived from an EMBL/GenBank/DDBJ whole genome shotgun (WGS) entry which is preliminary data.</text>
</comment>
<evidence type="ECO:0000313" key="3">
    <source>
        <dbReference type="Proteomes" id="UP000736335"/>
    </source>
</evidence>
<gene>
    <name evidence="2" type="ORF">BJ322DRAFT_197880</name>
</gene>
<evidence type="ECO:0000313" key="2">
    <source>
        <dbReference type="EMBL" id="KAF9782150.1"/>
    </source>
</evidence>
<sequence length="292" mass="32987">MAGRLASSVLIGFVLESLLYGAFIMIFIAAAITQRERWRQEKLGTANKLTMGFSILLLGFISTHWILNFWRCYDVFLSGSDLPTIDDAFGNQRNGTNLARFIVYEVQAWMGDCLLIYRLYFVCNRKWTIVAVPCTMCVALVACGLYLLKTTLKLDFLDPESTKPFHTWAIVCFTLTFGENLYCLVAIAFFIWRAQHKTPRHPTIYPLTAVLWIFIESAGMWLLFVGLTFFVYQRSRAPFAYVAGSLDANPRQSKEIAFSPAGLYIPRPSHIPTVSPSNGLEATDPFLSVSLL</sequence>
<feature type="transmembrane region" description="Helical" evidence="1">
    <location>
        <begin position="204"/>
        <end position="232"/>
    </location>
</feature>
<proteinExistence type="predicted"/>
<reference evidence="2" key="2">
    <citation type="submission" date="2020-11" db="EMBL/GenBank/DDBJ databases">
        <authorList>
            <consortium name="DOE Joint Genome Institute"/>
            <person name="Kuo A."/>
            <person name="Miyauchi S."/>
            <person name="Kiss E."/>
            <person name="Drula E."/>
            <person name="Kohler A."/>
            <person name="Sanchez-Garcia M."/>
            <person name="Andreopoulos B."/>
            <person name="Barry K.W."/>
            <person name="Bonito G."/>
            <person name="Buee M."/>
            <person name="Carver A."/>
            <person name="Chen C."/>
            <person name="Cichocki N."/>
            <person name="Clum A."/>
            <person name="Culley D."/>
            <person name="Crous P.W."/>
            <person name="Fauchery L."/>
            <person name="Girlanda M."/>
            <person name="Hayes R."/>
            <person name="Keri Z."/>
            <person name="Labutti K."/>
            <person name="Lipzen A."/>
            <person name="Lombard V."/>
            <person name="Magnuson J."/>
            <person name="Maillard F."/>
            <person name="Morin E."/>
            <person name="Murat C."/>
            <person name="Nolan M."/>
            <person name="Ohm R."/>
            <person name="Pangilinan J."/>
            <person name="Pereira M."/>
            <person name="Perotto S."/>
            <person name="Peter M."/>
            <person name="Riley R."/>
            <person name="Sitrit Y."/>
            <person name="Stielow B."/>
            <person name="Szollosi G."/>
            <person name="Zifcakova L."/>
            <person name="Stursova M."/>
            <person name="Spatafora J.W."/>
            <person name="Tedersoo L."/>
            <person name="Vaario L.-M."/>
            <person name="Yamada A."/>
            <person name="Yan M."/>
            <person name="Wang P."/>
            <person name="Xu J."/>
            <person name="Bruns T."/>
            <person name="Baldrian P."/>
            <person name="Vilgalys R."/>
            <person name="Henrissat B."/>
            <person name="Grigoriev I.V."/>
            <person name="Hibbett D."/>
            <person name="Nagy L.G."/>
            <person name="Martin F.M."/>
        </authorList>
    </citation>
    <scope>NUCLEOTIDE SEQUENCE</scope>
    <source>
        <strain evidence="2">UH-Tt-Lm1</strain>
    </source>
</reference>
<keyword evidence="1" id="KW-0812">Transmembrane</keyword>
<keyword evidence="1" id="KW-0472">Membrane</keyword>
<feature type="transmembrane region" description="Helical" evidence="1">
    <location>
        <begin position="168"/>
        <end position="192"/>
    </location>
</feature>
<protein>
    <submittedName>
        <fullName evidence="2">Uncharacterized protein</fullName>
    </submittedName>
</protein>
<keyword evidence="3" id="KW-1185">Reference proteome</keyword>
<feature type="transmembrane region" description="Helical" evidence="1">
    <location>
        <begin position="49"/>
        <end position="67"/>
    </location>
</feature>
<reference evidence="2" key="1">
    <citation type="journal article" date="2020" name="Nat. Commun.">
        <title>Large-scale genome sequencing of mycorrhizal fungi provides insights into the early evolution of symbiotic traits.</title>
        <authorList>
            <person name="Miyauchi S."/>
            <person name="Kiss E."/>
            <person name="Kuo A."/>
            <person name="Drula E."/>
            <person name="Kohler A."/>
            <person name="Sanchez-Garcia M."/>
            <person name="Morin E."/>
            <person name="Andreopoulos B."/>
            <person name="Barry K.W."/>
            <person name="Bonito G."/>
            <person name="Buee M."/>
            <person name="Carver A."/>
            <person name="Chen C."/>
            <person name="Cichocki N."/>
            <person name="Clum A."/>
            <person name="Culley D."/>
            <person name="Crous P.W."/>
            <person name="Fauchery L."/>
            <person name="Girlanda M."/>
            <person name="Hayes R.D."/>
            <person name="Keri Z."/>
            <person name="LaButti K."/>
            <person name="Lipzen A."/>
            <person name="Lombard V."/>
            <person name="Magnuson J."/>
            <person name="Maillard F."/>
            <person name="Murat C."/>
            <person name="Nolan M."/>
            <person name="Ohm R.A."/>
            <person name="Pangilinan J."/>
            <person name="Pereira M.F."/>
            <person name="Perotto S."/>
            <person name="Peter M."/>
            <person name="Pfister S."/>
            <person name="Riley R."/>
            <person name="Sitrit Y."/>
            <person name="Stielow J.B."/>
            <person name="Szollosi G."/>
            <person name="Zifcakova L."/>
            <person name="Stursova M."/>
            <person name="Spatafora J.W."/>
            <person name="Tedersoo L."/>
            <person name="Vaario L.M."/>
            <person name="Yamada A."/>
            <person name="Yan M."/>
            <person name="Wang P."/>
            <person name="Xu J."/>
            <person name="Bruns T."/>
            <person name="Baldrian P."/>
            <person name="Vilgalys R."/>
            <person name="Dunand C."/>
            <person name="Henrissat B."/>
            <person name="Grigoriev I.V."/>
            <person name="Hibbett D."/>
            <person name="Nagy L.G."/>
            <person name="Martin F.M."/>
        </authorList>
    </citation>
    <scope>NUCLEOTIDE SEQUENCE</scope>
    <source>
        <strain evidence="2">UH-Tt-Lm1</strain>
    </source>
</reference>
<dbReference type="EMBL" id="WIUZ02000012">
    <property type="protein sequence ID" value="KAF9782150.1"/>
    <property type="molecule type" value="Genomic_DNA"/>
</dbReference>
<dbReference type="OrthoDB" id="3250682at2759"/>
<feature type="transmembrane region" description="Helical" evidence="1">
    <location>
        <begin position="6"/>
        <end position="28"/>
    </location>
</feature>